<dbReference type="InterPro" id="IPR036508">
    <property type="entry name" value="Chitin-bd_dom_sf"/>
</dbReference>
<feature type="chain" id="PRO_5008406128" description="Chitin-binding type-2 domain-containing protein" evidence="1">
    <location>
        <begin position="21"/>
        <end position="302"/>
    </location>
</feature>
<name>A0A1B0CTK7_LUTLO</name>
<dbReference type="VEuPathDB" id="VectorBase:LLOJ008207"/>
<dbReference type="AlphaFoldDB" id="A0A1B0CTK7"/>
<dbReference type="GO" id="GO:0005576">
    <property type="term" value="C:extracellular region"/>
    <property type="evidence" value="ECO:0007669"/>
    <property type="project" value="InterPro"/>
</dbReference>
<sequence>MWKLSFVGFVLFLSSGITRGAVVEMVAETANKQPTLMAQEVPMPITKTQEVNEILSKTRVESISPAAIQTLQNCTNRMDTYCYDCRSIVMCALAETPVYQGVCPPETPFCDSQYNRCAITLGDPIMDLLCQEGAQLCTSRGYFPDVYDSRIYHYCAHQGDVMPVTYRCPADYIYDSYSQGCKRIIPYDCSGKDNKFVTHTLYPGYYAFCRVMGGTHEIIPYKCRDELNFAFNTKTNACEYQCKDEGRFVDRESCDHYYECYRSEGGYTYQRIKCGEAYHTYDKQLQKCVPYYAQCEPEVGWD</sequence>
<dbReference type="SMART" id="SM00494">
    <property type="entry name" value="ChtBD2"/>
    <property type="match status" value="2"/>
</dbReference>
<dbReference type="GO" id="GO:0008061">
    <property type="term" value="F:chitin binding"/>
    <property type="evidence" value="ECO:0007669"/>
    <property type="project" value="InterPro"/>
</dbReference>
<keyword evidence="4" id="KW-1185">Reference proteome</keyword>
<feature type="domain" description="Chitin-binding type-2" evidence="2">
    <location>
        <begin position="134"/>
        <end position="191"/>
    </location>
</feature>
<evidence type="ECO:0000259" key="2">
    <source>
        <dbReference type="PROSITE" id="PS50940"/>
    </source>
</evidence>
<evidence type="ECO:0000313" key="3">
    <source>
        <dbReference type="EnsemblMetazoa" id="LLOJ008207-PA"/>
    </source>
</evidence>
<protein>
    <recommendedName>
        <fullName evidence="2">Chitin-binding type-2 domain-containing protein</fullName>
    </recommendedName>
</protein>
<organism evidence="3 4">
    <name type="scientific">Lutzomyia longipalpis</name>
    <name type="common">Sand fly</name>
    <dbReference type="NCBI Taxonomy" id="7200"/>
    <lineage>
        <taxon>Eukaryota</taxon>
        <taxon>Metazoa</taxon>
        <taxon>Ecdysozoa</taxon>
        <taxon>Arthropoda</taxon>
        <taxon>Hexapoda</taxon>
        <taxon>Insecta</taxon>
        <taxon>Pterygota</taxon>
        <taxon>Neoptera</taxon>
        <taxon>Endopterygota</taxon>
        <taxon>Diptera</taxon>
        <taxon>Nematocera</taxon>
        <taxon>Psychodoidea</taxon>
        <taxon>Psychodidae</taxon>
        <taxon>Lutzomyia</taxon>
        <taxon>Lutzomyia</taxon>
    </lineage>
</organism>
<keyword evidence="1" id="KW-0732">Signal</keyword>
<proteinExistence type="predicted"/>
<evidence type="ECO:0000313" key="4">
    <source>
        <dbReference type="Proteomes" id="UP000092461"/>
    </source>
</evidence>
<accession>A0A1B0CTK7</accession>
<dbReference type="SUPFAM" id="SSF57625">
    <property type="entry name" value="Invertebrate chitin-binding proteins"/>
    <property type="match status" value="1"/>
</dbReference>
<dbReference type="VEuPathDB" id="VectorBase:LLONM1_002355"/>
<dbReference type="PROSITE" id="PS50940">
    <property type="entry name" value="CHIT_BIND_II"/>
    <property type="match status" value="1"/>
</dbReference>
<dbReference type="InterPro" id="IPR002557">
    <property type="entry name" value="Chitin-bd_dom"/>
</dbReference>
<dbReference type="EMBL" id="AJWK01027756">
    <property type="status" value="NOT_ANNOTATED_CDS"/>
    <property type="molecule type" value="Genomic_DNA"/>
</dbReference>
<reference evidence="3" key="1">
    <citation type="submission" date="2020-05" db="UniProtKB">
        <authorList>
            <consortium name="EnsemblMetazoa"/>
        </authorList>
    </citation>
    <scope>IDENTIFICATION</scope>
    <source>
        <strain evidence="3">Jacobina</strain>
    </source>
</reference>
<dbReference type="Proteomes" id="UP000092461">
    <property type="component" value="Unassembled WGS sequence"/>
</dbReference>
<evidence type="ECO:0000256" key="1">
    <source>
        <dbReference type="SAM" id="SignalP"/>
    </source>
</evidence>
<feature type="signal peptide" evidence="1">
    <location>
        <begin position="1"/>
        <end position="20"/>
    </location>
</feature>
<dbReference type="EnsemblMetazoa" id="LLOJ008207-RA">
    <property type="protein sequence ID" value="LLOJ008207-PA"/>
    <property type="gene ID" value="LLOJ008207"/>
</dbReference>